<evidence type="ECO:0000313" key="3">
    <source>
        <dbReference type="EMBL" id="NYI41404.1"/>
    </source>
</evidence>
<comment type="caution">
    <text evidence="3">The sequence shown here is derived from an EMBL/GenBank/DDBJ whole genome shotgun (WGS) entry which is preliminary data.</text>
</comment>
<evidence type="ECO:0000256" key="2">
    <source>
        <dbReference type="SAM" id="Phobius"/>
    </source>
</evidence>
<keyword evidence="2" id="KW-1133">Transmembrane helix</keyword>
<evidence type="ECO:0000313" key="4">
    <source>
        <dbReference type="Proteomes" id="UP000547973"/>
    </source>
</evidence>
<dbReference type="PANTHER" id="PTHR31272">
    <property type="entry name" value="CYTOCHROME C-TYPE BIOGENESIS PROTEIN HI_1454-RELATED"/>
    <property type="match status" value="1"/>
</dbReference>
<feature type="transmembrane region" description="Helical" evidence="2">
    <location>
        <begin position="202"/>
        <end position="223"/>
    </location>
</feature>
<accession>A0A7Y9Z9T3</accession>
<dbReference type="EMBL" id="JACBZO010000001">
    <property type="protein sequence ID" value="NYI41404.1"/>
    <property type="molecule type" value="Genomic_DNA"/>
</dbReference>
<feature type="transmembrane region" description="Helical" evidence="2">
    <location>
        <begin position="85"/>
        <end position="105"/>
    </location>
</feature>
<reference evidence="3 4" key="1">
    <citation type="submission" date="2020-07" db="EMBL/GenBank/DDBJ databases">
        <title>Sequencing the genomes of 1000 actinobacteria strains.</title>
        <authorList>
            <person name="Klenk H.-P."/>
        </authorList>
    </citation>
    <scope>NUCLEOTIDE SEQUENCE [LARGE SCALE GENOMIC DNA]</scope>
    <source>
        <strain evidence="3 4">DSM 19970</strain>
    </source>
</reference>
<keyword evidence="2" id="KW-0472">Membrane</keyword>
<sequence length="307" mass="31090">MMSSQPGNAQVLYAFSLGLVAAVNPCGLPMLPAYLALFAGRPSGPNGARIARSLLAGAGVSGGFVAVFGILGLIVESGVQLVAGWLPWVMIVVALGMTVAGVFTLMGRGPSLRLPTPRVRPGRSALAMVGYGAVYAIGSLSCSLPLFLAAVGSSFTRRGAWAGLSTYLAYTLGMGLFVTAAAVVTTMAGAGAMRRVHAASRILPVVSGLVLTASGAYLVYYWVTDLRGPTVNAPLTTTIGHLQAGLTAAVGTDPVRSAIVLGVIVLGAFVIVVRRSMSASGGGVAPYPPADTAPGERTTTKRGTADL</sequence>
<protein>
    <submittedName>
        <fullName evidence="3">Cytochrome c biogenesis protein CcdA</fullName>
    </submittedName>
</protein>
<feature type="transmembrane region" description="Helical" evidence="2">
    <location>
        <begin position="125"/>
        <end position="147"/>
    </location>
</feature>
<name>A0A7Y9Z9T3_9MICO</name>
<proteinExistence type="predicted"/>
<organism evidence="3 4">
    <name type="scientific">Demequina lutea</name>
    <dbReference type="NCBI Taxonomy" id="431489"/>
    <lineage>
        <taxon>Bacteria</taxon>
        <taxon>Bacillati</taxon>
        <taxon>Actinomycetota</taxon>
        <taxon>Actinomycetes</taxon>
        <taxon>Micrococcales</taxon>
        <taxon>Demequinaceae</taxon>
        <taxon>Demequina</taxon>
    </lineage>
</organism>
<dbReference type="RefSeq" id="WP_179397806.1">
    <property type="nucleotide sequence ID" value="NZ_JACBZO010000001.1"/>
</dbReference>
<dbReference type="InterPro" id="IPR051790">
    <property type="entry name" value="Cytochrome_c-biogenesis_DsbD"/>
</dbReference>
<keyword evidence="2" id="KW-0812">Transmembrane</keyword>
<gene>
    <name evidence="3" type="ORF">BKA03_001523</name>
</gene>
<feature type="transmembrane region" description="Helical" evidence="2">
    <location>
        <begin position="12"/>
        <end position="38"/>
    </location>
</feature>
<dbReference type="Proteomes" id="UP000547973">
    <property type="component" value="Unassembled WGS sequence"/>
</dbReference>
<feature type="transmembrane region" description="Helical" evidence="2">
    <location>
        <begin position="50"/>
        <end position="73"/>
    </location>
</feature>
<dbReference type="AlphaFoldDB" id="A0A7Y9Z9T3"/>
<feature type="region of interest" description="Disordered" evidence="1">
    <location>
        <begin position="279"/>
        <end position="307"/>
    </location>
</feature>
<feature type="transmembrane region" description="Helical" evidence="2">
    <location>
        <begin position="167"/>
        <end position="190"/>
    </location>
</feature>
<keyword evidence="4" id="KW-1185">Reference proteome</keyword>
<feature type="transmembrane region" description="Helical" evidence="2">
    <location>
        <begin position="255"/>
        <end position="273"/>
    </location>
</feature>
<evidence type="ECO:0000256" key="1">
    <source>
        <dbReference type="SAM" id="MobiDB-lite"/>
    </source>
</evidence>
<dbReference type="PANTHER" id="PTHR31272:SF4">
    <property type="entry name" value="CYTOCHROME C-TYPE BIOGENESIS PROTEIN HI_1454-RELATED"/>
    <property type="match status" value="1"/>
</dbReference>